<feature type="coiled-coil region" evidence="1">
    <location>
        <begin position="1"/>
        <end position="59"/>
    </location>
</feature>
<protein>
    <recommendedName>
        <fullName evidence="4">DUF904 domain-containing protein</fullName>
    </recommendedName>
</protein>
<dbReference type="STRING" id="34103.SAMN05421778_11139"/>
<sequence>MSTLEDLADRIERLILRHEELKRANAQLEQQLTAVAAERDNLRSRYAAARNRIDALLERLPAGDVDTHERGASGGGV</sequence>
<dbReference type="Proteomes" id="UP000026714">
    <property type="component" value="Unassembled WGS sequence"/>
</dbReference>
<dbReference type="GO" id="GO:0090529">
    <property type="term" value="P:cell septum assembly"/>
    <property type="evidence" value="ECO:0007669"/>
    <property type="project" value="InterPro"/>
</dbReference>
<dbReference type="GO" id="GO:0005737">
    <property type="term" value="C:cytoplasm"/>
    <property type="evidence" value="ECO:0007669"/>
    <property type="project" value="InterPro"/>
</dbReference>
<keyword evidence="1" id="KW-0175">Coiled coil</keyword>
<evidence type="ECO:0008006" key="4">
    <source>
        <dbReference type="Google" id="ProtNLM"/>
    </source>
</evidence>
<evidence type="ECO:0000256" key="1">
    <source>
        <dbReference type="SAM" id="Coils"/>
    </source>
</evidence>
<evidence type="ECO:0000313" key="2">
    <source>
        <dbReference type="EMBL" id="KDB51587.1"/>
    </source>
</evidence>
<dbReference type="GO" id="GO:0043093">
    <property type="term" value="P:FtsZ-dependent cytokinesis"/>
    <property type="evidence" value="ECO:0007669"/>
    <property type="project" value="InterPro"/>
</dbReference>
<comment type="caution">
    <text evidence="2">The sequence shown here is derived from an EMBL/GenBank/DDBJ whole genome shotgun (WGS) entry which is preliminary data.</text>
</comment>
<keyword evidence="3" id="KW-1185">Reference proteome</keyword>
<accession>A0A059KJG1</accession>
<dbReference type="eggNOG" id="ENOG5032YFT">
    <property type="taxonomic scope" value="Bacteria"/>
</dbReference>
<organism evidence="2 3">
    <name type="scientific">Sphaerotilus natans subsp. natans DSM 6575</name>
    <dbReference type="NCBI Taxonomy" id="1286631"/>
    <lineage>
        <taxon>Bacteria</taxon>
        <taxon>Pseudomonadati</taxon>
        <taxon>Pseudomonadota</taxon>
        <taxon>Betaproteobacteria</taxon>
        <taxon>Burkholderiales</taxon>
        <taxon>Sphaerotilaceae</taxon>
        <taxon>Sphaerotilus</taxon>
    </lineage>
</organism>
<reference evidence="2 3" key="1">
    <citation type="journal article" date="2014" name="FEMS Microbiol. Ecol.">
        <title>Sphaerotilus natans encrusted with nanoball-shaped Fe(III) oxide minerals formed by nitrate-reducing mixotrophic Fe(II) oxidation.</title>
        <authorList>
            <person name="Park S."/>
            <person name="Kim D.H."/>
            <person name="Lee J.H."/>
            <person name="Hur H.G."/>
        </authorList>
    </citation>
    <scope>NUCLEOTIDE SEQUENCE [LARGE SCALE GENOMIC DNA]</scope>
    <source>
        <strain evidence="2 3">DSM 6575</strain>
    </source>
</reference>
<name>A0A059KJG1_9BURK</name>
<dbReference type="AlphaFoldDB" id="A0A059KJG1"/>
<dbReference type="EMBL" id="AZRA01000074">
    <property type="protein sequence ID" value="KDB51587.1"/>
    <property type="molecule type" value="Genomic_DNA"/>
</dbReference>
<dbReference type="RefSeq" id="WP_037483244.1">
    <property type="nucleotide sequence ID" value="NZ_AZRA01000074.1"/>
</dbReference>
<gene>
    <name evidence="2" type="ORF">X805_28580</name>
</gene>
<proteinExistence type="predicted"/>
<evidence type="ECO:0000313" key="3">
    <source>
        <dbReference type="Proteomes" id="UP000026714"/>
    </source>
</evidence>
<dbReference type="Gene3D" id="1.20.5.340">
    <property type="match status" value="1"/>
</dbReference>